<dbReference type="Proteomes" id="UP000193411">
    <property type="component" value="Unassembled WGS sequence"/>
</dbReference>
<protein>
    <submittedName>
        <fullName evidence="1">Uncharacterized protein</fullName>
    </submittedName>
</protein>
<dbReference type="EMBL" id="MCFL01000001">
    <property type="protein sequence ID" value="ORZ41708.1"/>
    <property type="molecule type" value="Genomic_DNA"/>
</dbReference>
<proteinExistence type="predicted"/>
<dbReference type="AlphaFoldDB" id="A0A1Y2I4A3"/>
<accession>A0A1Y2I4A3</accession>
<name>A0A1Y2I4A3_9FUNG</name>
<keyword evidence="2" id="KW-1185">Reference proteome</keyword>
<evidence type="ECO:0000313" key="2">
    <source>
        <dbReference type="Proteomes" id="UP000193411"/>
    </source>
</evidence>
<sequence>MHPDPVLPAELVELVLLYLPAAMTRQLDPAASSSRHLSVSEWTWWAYCVLPSGLPKESLRRSALKFTQAADIKTWEPLVVLAYRPKRSVPAKKLIEILVRWYSVTGEDSHVFAAFDCALVHNRVRVLELWQWMAMPGWLPERTGVAPQPELPLAQALVNESFHAVSWIYDHVDCAQQVEYTIVAFAAYLCKAADADVLEDFIGVFGGFGELERIGGPELVATMVSFAAERQEDRILQLLESWQ</sequence>
<comment type="caution">
    <text evidence="1">The sequence shown here is derived from an EMBL/GenBank/DDBJ whole genome shotgun (WGS) entry which is preliminary data.</text>
</comment>
<gene>
    <name evidence="1" type="ORF">BCR44DRAFT_63958</name>
</gene>
<evidence type="ECO:0000313" key="1">
    <source>
        <dbReference type="EMBL" id="ORZ41708.1"/>
    </source>
</evidence>
<reference evidence="1 2" key="1">
    <citation type="submission" date="2016-07" db="EMBL/GenBank/DDBJ databases">
        <title>Pervasive Adenine N6-methylation of Active Genes in Fungi.</title>
        <authorList>
            <consortium name="DOE Joint Genome Institute"/>
            <person name="Mondo S.J."/>
            <person name="Dannebaum R.O."/>
            <person name="Kuo R.C."/>
            <person name="Labutti K."/>
            <person name="Haridas S."/>
            <person name="Kuo A."/>
            <person name="Salamov A."/>
            <person name="Ahrendt S.R."/>
            <person name="Lipzen A."/>
            <person name="Sullivan W."/>
            <person name="Andreopoulos W.B."/>
            <person name="Clum A."/>
            <person name="Lindquist E."/>
            <person name="Daum C."/>
            <person name="Ramamoorthy G.K."/>
            <person name="Gryganskyi A."/>
            <person name="Culley D."/>
            <person name="Magnuson J.K."/>
            <person name="James T.Y."/>
            <person name="O'Malley M.A."/>
            <person name="Stajich J.E."/>
            <person name="Spatafora J.W."/>
            <person name="Visel A."/>
            <person name="Grigoriev I.V."/>
        </authorList>
    </citation>
    <scope>NUCLEOTIDE SEQUENCE [LARGE SCALE GENOMIC DNA]</scope>
    <source>
        <strain evidence="1 2">PL171</strain>
    </source>
</reference>
<organism evidence="1 2">
    <name type="scientific">Catenaria anguillulae PL171</name>
    <dbReference type="NCBI Taxonomy" id="765915"/>
    <lineage>
        <taxon>Eukaryota</taxon>
        <taxon>Fungi</taxon>
        <taxon>Fungi incertae sedis</taxon>
        <taxon>Blastocladiomycota</taxon>
        <taxon>Blastocladiomycetes</taxon>
        <taxon>Blastocladiales</taxon>
        <taxon>Catenariaceae</taxon>
        <taxon>Catenaria</taxon>
    </lineage>
</organism>